<reference evidence="8" key="1">
    <citation type="submission" date="2025-08" db="UniProtKB">
        <authorList>
            <consortium name="RefSeq"/>
        </authorList>
    </citation>
    <scope>IDENTIFICATION</scope>
</reference>
<dbReference type="InterPro" id="IPR036051">
    <property type="entry name" value="KRAB_dom_sf"/>
</dbReference>
<dbReference type="InterPro" id="IPR050758">
    <property type="entry name" value="Znf_C2H2-type"/>
</dbReference>
<keyword evidence="4" id="KW-0863">Zinc-finger</keyword>
<dbReference type="GeneID" id="101698969"/>
<dbReference type="PROSITE" id="PS50805">
    <property type="entry name" value="KRAB"/>
    <property type="match status" value="1"/>
</dbReference>
<gene>
    <name evidence="8" type="primary">LOC101698969</name>
</gene>
<dbReference type="RefSeq" id="XP_021102910.1">
    <property type="nucleotide sequence ID" value="XM_021247251.1"/>
</dbReference>
<dbReference type="SUPFAM" id="SSF57667">
    <property type="entry name" value="beta-beta-alpha zinc fingers"/>
    <property type="match status" value="1"/>
</dbReference>
<feature type="domain" description="KRAB" evidence="6">
    <location>
        <begin position="4"/>
        <end position="86"/>
    </location>
</feature>
<dbReference type="SUPFAM" id="SSF109640">
    <property type="entry name" value="KRAB domain (Kruppel-associated box)"/>
    <property type="match status" value="1"/>
</dbReference>
<dbReference type="InterPro" id="IPR001909">
    <property type="entry name" value="KRAB"/>
</dbReference>
<comment type="subcellular location">
    <subcellularLocation>
        <location evidence="1">Nucleus</location>
    </subcellularLocation>
</comment>
<dbReference type="PANTHER" id="PTHR23234:SF10">
    <property type="entry name" value="RIKEN CDNA 6720489N17 GENE-RELATED"/>
    <property type="match status" value="1"/>
</dbReference>
<evidence type="ECO:0000256" key="4">
    <source>
        <dbReference type="ARBA" id="ARBA00022771"/>
    </source>
</evidence>
<dbReference type="GO" id="GO:0005634">
    <property type="term" value="C:nucleus"/>
    <property type="evidence" value="ECO:0007669"/>
    <property type="project" value="UniProtKB-SubCell"/>
</dbReference>
<evidence type="ECO:0000256" key="1">
    <source>
        <dbReference type="ARBA" id="ARBA00004123"/>
    </source>
</evidence>
<dbReference type="Gene3D" id="6.10.140.140">
    <property type="match status" value="1"/>
</dbReference>
<evidence type="ECO:0000259" key="6">
    <source>
        <dbReference type="PROSITE" id="PS50805"/>
    </source>
</evidence>
<keyword evidence="7" id="KW-1185">Reference proteome</keyword>
<protein>
    <submittedName>
        <fullName evidence="8">Zinc finger protein 709-like isoform X1</fullName>
    </submittedName>
</protein>
<evidence type="ECO:0000313" key="8">
    <source>
        <dbReference type="RefSeq" id="XP_021102910.1"/>
    </source>
</evidence>
<evidence type="ECO:0000256" key="3">
    <source>
        <dbReference type="ARBA" id="ARBA00022737"/>
    </source>
</evidence>
<accession>A0AAX6S5N1</accession>
<dbReference type="SMART" id="SM00349">
    <property type="entry name" value="KRAB"/>
    <property type="match status" value="1"/>
</dbReference>
<dbReference type="GO" id="GO:0006355">
    <property type="term" value="P:regulation of DNA-templated transcription"/>
    <property type="evidence" value="ECO:0007669"/>
    <property type="project" value="InterPro"/>
</dbReference>
<keyword evidence="5" id="KW-0862">Zinc</keyword>
<dbReference type="Pfam" id="PF01352">
    <property type="entry name" value="KRAB"/>
    <property type="match status" value="1"/>
</dbReference>
<dbReference type="GO" id="GO:0008270">
    <property type="term" value="F:zinc ion binding"/>
    <property type="evidence" value="ECO:0007669"/>
    <property type="project" value="UniProtKB-KW"/>
</dbReference>
<dbReference type="AlphaFoldDB" id="A0AAX6S5N1"/>
<dbReference type="PANTHER" id="PTHR23234">
    <property type="entry name" value="ZNF44 PROTEIN"/>
    <property type="match status" value="1"/>
</dbReference>
<evidence type="ECO:0000313" key="7">
    <source>
        <dbReference type="Proteomes" id="UP000694906"/>
    </source>
</evidence>
<evidence type="ECO:0000256" key="2">
    <source>
        <dbReference type="ARBA" id="ARBA00022723"/>
    </source>
</evidence>
<dbReference type="InterPro" id="IPR036236">
    <property type="entry name" value="Znf_C2H2_sf"/>
</dbReference>
<keyword evidence="2" id="KW-0479">Metal-binding</keyword>
<evidence type="ECO:0000256" key="5">
    <source>
        <dbReference type="ARBA" id="ARBA00022833"/>
    </source>
</evidence>
<dbReference type="Proteomes" id="UP000694906">
    <property type="component" value="Unplaced"/>
</dbReference>
<dbReference type="CDD" id="cd07765">
    <property type="entry name" value="KRAB_A-box"/>
    <property type="match status" value="1"/>
</dbReference>
<organism evidence="7 8">
    <name type="scientific">Heterocephalus glaber</name>
    <name type="common">Naked mole rat</name>
    <dbReference type="NCBI Taxonomy" id="10181"/>
    <lineage>
        <taxon>Eukaryota</taxon>
        <taxon>Metazoa</taxon>
        <taxon>Chordata</taxon>
        <taxon>Craniata</taxon>
        <taxon>Vertebrata</taxon>
        <taxon>Euteleostomi</taxon>
        <taxon>Mammalia</taxon>
        <taxon>Eutheria</taxon>
        <taxon>Euarchontoglires</taxon>
        <taxon>Glires</taxon>
        <taxon>Rodentia</taxon>
        <taxon>Hystricomorpha</taxon>
        <taxon>Bathyergidae</taxon>
        <taxon>Heterocephalus</taxon>
    </lineage>
</organism>
<keyword evidence="3" id="KW-0677">Repeat</keyword>
<sequence>MKAVTFEDVAVNFTTEEWALLDPSQKKLHRDVMWENFRNVAAIGRNWDDQQIEDEYKTYRKNLRSAEVDKCSQYKLWYQYGEKVFMTSSITVHLKLLGIKGESLACGKPLIGHSSPTMPIIHNGGLKSYKLHGFEQKLSNCNRHEKTSTDFQSIQKHAKTNPEEKTYGYKQCGRSCSDCTEGSNTEEKFFECKQDVRAFSTPNYVQIQERNHSSMNTYICIQHGKDLNYHYDIQKQSAHTGTKSYEHSWKSINNNTSFGNHCIQVHERIHIRGKPYVCKQYGKHFHFFTYHENHEGTATEEKAYVNTV</sequence>
<proteinExistence type="predicted"/>
<name>A0AAX6S5N1_HETGA</name>